<keyword evidence="7 8" id="KW-0472">Membrane</keyword>
<dbReference type="RefSeq" id="WP_008687928.1">
    <property type="nucleotide sequence ID" value="NZ_AP024510.1"/>
</dbReference>
<keyword evidence="6 8" id="KW-1133">Transmembrane helix</keyword>
<dbReference type="Proteomes" id="UP000295773">
    <property type="component" value="Unassembled WGS sequence"/>
</dbReference>
<feature type="transmembrane region" description="Helical" evidence="8">
    <location>
        <begin position="52"/>
        <end position="69"/>
    </location>
</feature>
<accession>A0A4R3SUB1</accession>
<dbReference type="PANTHER" id="PTHR21716:SF53">
    <property type="entry name" value="PERMEASE PERM-RELATED"/>
    <property type="match status" value="1"/>
</dbReference>
<feature type="transmembrane region" description="Helical" evidence="8">
    <location>
        <begin position="318"/>
        <end position="345"/>
    </location>
</feature>
<protein>
    <submittedName>
        <fullName evidence="9">Putative PurR-regulated permease PerM</fullName>
    </submittedName>
</protein>
<evidence type="ECO:0000256" key="7">
    <source>
        <dbReference type="ARBA" id="ARBA00023136"/>
    </source>
</evidence>
<comment type="similarity">
    <text evidence="2">Belongs to the autoinducer-2 exporter (AI-2E) (TC 2.A.86) family.</text>
</comment>
<sequence>MLKKILRKIDERFSLYAMAKIIGVLIILFLLMQTQRIWGNWMSIAYSVLQPFLYGFALAYIMNPLVLYMKAKGLNKNFSILLLWIIILVILVILIVLLLPMLYAKINEFISSLIQGVQWISFKIKEIGNLKDFSLVNSLTDNIIKLLEAYDDWMPGLVSSLPSWMSTILDYVTNILFTIIIAIYMLFDFDRMKGYVKKAFHLFIPNSDIYLHEIDENVTVYLKSMALLILIRFVEYCAFYYCVGHHDWLIIGIISALGAVIPYIGGTVANAIGILTGLTLPSSNLAALIIGIIVLSNVDNYVISPIVHEKRSALGPLITLFAVFAGGVIGNVVGIMVSVPLVIAIKTTSELYQQRHEHSTFNQAMKTEIDDTPST</sequence>
<feature type="transmembrane region" description="Helical" evidence="8">
    <location>
        <begin position="272"/>
        <end position="298"/>
    </location>
</feature>
<reference evidence="9 10" key="1">
    <citation type="submission" date="2019-03" db="EMBL/GenBank/DDBJ databases">
        <title>Genomic Encyclopedia of Type Strains, Phase IV (KMG-IV): sequencing the most valuable type-strain genomes for metagenomic binning, comparative biology and taxonomic classification.</title>
        <authorList>
            <person name="Goeker M."/>
        </authorList>
    </citation>
    <scope>NUCLEOTIDE SEQUENCE [LARGE SCALE GENOMIC DNA]</scope>
    <source>
        <strain evidence="9 10">DSM 29481</strain>
    </source>
</reference>
<evidence type="ECO:0000313" key="9">
    <source>
        <dbReference type="EMBL" id="TCU52388.1"/>
    </source>
</evidence>
<gene>
    <name evidence="9" type="ORF">EDD61_13311</name>
</gene>
<proteinExistence type="inferred from homology"/>
<dbReference type="GeneID" id="73795890"/>
<evidence type="ECO:0000256" key="1">
    <source>
        <dbReference type="ARBA" id="ARBA00004651"/>
    </source>
</evidence>
<organism evidence="9 10">
    <name type="scientific">Longicatena caecimuris</name>
    <dbReference type="NCBI Taxonomy" id="1796635"/>
    <lineage>
        <taxon>Bacteria</taxon>
        <taxon>Bacillati</taxon>
        <taxon>Bacillota</taxon>
        <taxon>Erysipelotrichia</taxon>
        <taxon>Erysipelotrichales</taxon>
        <taxon>Erysipelotrichaceae</taxon>
        <taxon>Longicatena</taxon>
    </lineage>
</organism>
<keyword evidence="5 8" id="KW-0812">Transmembrane</keyword>
<evidence type="ECO:0000256" key="4">
    <source>
        <dbReference type="ARBA" id="ARBA00022475"/>
    </source>
</evidence>
<evidence type="ECO:0000256" key="3">
    <source>
        <dbReference type="ARBA" id="ARBA00022448"/>
    </source>
</evidence>
<dbReference type="Pfam" id="PF01594">
    <property type="entry name" value="AI-2E_transport"/>
    <property type="match status" value="1"/>
</dbReference>
<dbReference type="PANTHER" id="PTHR21716">
    <property type="entry name" value="TRANSMEMBRANE PROTEIN"/>
    <property type="match status" value="1"/>
</dbReference>
<dbReference type="AlphaFoldDB" id="A0A4R3SUB1"/>
<comment type="caution">
    <text evidence="9">The sequence shown here is derived from an EMBL/GenBank/DDBJ whole genome shotgun (WGS) entry which is preliminary data.</text>
</comment>
<evidence type="ECO:0000313" key="10">
    <source>
        <dbReference type="Proteomes" id="UP000295773"/>
    </source>
</evidence>
<name>A0A4R3SUB1_9FIRM</name>
<evidence type="ECO:0000256" key="6">
    <source>
        <dbReference type="ARBA" id="ARBA00022989"/>
    </source>
</evidence>
<comment type="subcellular location">
    <subcellularLocation>
        <location evidence="1">Cell membrane</location>
        <topology evidence="1">Multi-pass membrane protein</topology>
    </subcellularLocation>
</comment>
<feature type="transmembrane region" description="Helical" evidence="8">
    <location>
        <begin position="81"/>
        <end position="103"/>
    </location>
</feature>
<dbReference type="EMBL" id="SMBP01000033">
    <property type="protein sequence ID" value="TCU52388.1"/>
    <property type="molecule type" value="Genomic_DNA"/>
</dbReference>
<keyword evidence="3" id="KW-0813">Transport</keyword>
<evidence type="ECO:0000256" key="5">
    <source>
        <dbReference type="ARBA" id="ARBA00022692"/>
    </source>
</evidence>
<keyword evidence="10" id="KW-1185">Reference proteome</keyword>
<evidence type="ECO:0000256" key="8">
    <source>
        <dbReference type="SAM" id="Phobius"/>
    </source>
</evidence>
<keyword evidence="4" id="KW-1003">Cell membrane</keyword>
<feature type="transmembrane region" description="Helical" evidence="8">
    <location>
        <begin position="12"/>
        <end position="32"/>
    </location>
</feature>
<feature type="transmembrane region" description="Helical" evidence="8">
    <location>
        <begin position="168"/>
        <end position="187"/>
    </location>
</feature>
<evidence type="ECO:0000256" key="2">
    <source>
        <dbReference type="ARBA" id="ARBA00009773"/>
    </source>
</evidence>
<feature type="transmembrane region" description="Helical" evidence="8">
    <location>
        <begin position="247"/>
        <end position="265"/>
    </location>
</feature>
<dbReference type="InterPro" id="IPR002549">
    <property type="entry name" value="AI-2E-like"/>
</dbReference>
<dbReference type="GO" id="GO:0005886">
    <property type="term" value="C:plasma membrane"/>
    <property type="evidence" value="ECO:0007669"/>
    <property type="project" value="UniProtKB-SubCell"/>
</dbReference>